<keyword evidence="2" id="KW-1185">Reference proteome</keyword>
<dbReference type="Proteomes" id="UP001189122">
    <property type="component" value="Unassembled WGS sequence"/>
</dbReference>
<evidence type="ECO:0008006" key="3">
    <source>
        <dbReference type="Google" id="ProtNLM"/>
    </source>
</evidence>
<evidence type="ECO:0000313" key="1">
    <source>
        <dbReference type="EMBL" id="CAA6675830.1"/>
    </source>
</evidence>
<comment type="caution">
    <text evidence="1">The sequence shown here is derived from an EMBL/GenBank/DDBJ whole genome shotgun (WGS) entry which is preliminary data.</text>
</comment>
<proteinExistence type="predicted"/>
<gene>
    <name evidence="1" type="ORF">SI7747_UN022172</name>
</gene>
<protein>
    <recommendedName>
        <fullName evidence="3">Ribosomal protein S14</fullName>
    </recommendedName>
</protein>
<dbReference type="EMBL" id="CACRZD030000413">
    <property type="protein sequence ID" value="CAA6675830.1"/>
    <property type="molecule type" value="Genomic_DNA"/>
</dbReference>
<organism evidence="1 2">
    <name type="scientific">Spirodela intermedia</name>
    <name type="common">Intermediate duckweed</name>
    <dbReference type="NCBI Taxonomy" id="51605"/>
    <lineage>
        <taxon>Eukaryota</taxon>
        <taxon>Viridiplantae</taxon>
        <taxon>Streptophyta</taxon>
        <taxon>Embryophyta</taxon>
        <taxon>Tracheophyta</taxon>
        <taxon>Spermatophyta</taxon>
        <taxon>Magnoliopsida</taxon>
        <taxon>Liliopsida</taxon>
        <taxon>Araceae</taxon>
        <taxon>Lemnoideae</taxon>
        <taxon>Spirodela</taxon>
    </lineage>
</organism>
<evidence type="ECO:0000313" key="2">
    <source>
        <dbReference type="Proteomes" id="UP001189122"/>
    </source>
</evidence>
<name>A0ABN7ED45_SPIIN</name>
<sequence length="67" mass="7626">MILQSYFVINEEKEIKIKILQNGGTHRPARLTSRGLSGLDRWGHVCTTPLPCHRWLADCGTRSGHIR</sequence>
<reference evidence="2" key="1">
    <citation type="journal article" date="2020" name="Sci. Rep.">
        <title>Chromosome-scale genome assembly for the duckweed Spirodela intermedia, integrating cytogenetic maps, PacBio and Oxford Nanopore libraries.</title>
        <authorList>
            <person name="Hoang P.T.N."/>
            <person name="Fiebig A."/>
            <person name="Novak P."/>
            <person name="Macas J."/>
            <person name="Cao H.X."/>
            <person name="Stepanenko A."/>
            <person name="Chen G."/>
            <person name="Borisjuk N."/>
            <person name="Scholz U."/>
            <person name="Schubert I."/>
        </authorList>
    </citation>
    <scope>NUCLEOTIDE SEQUENCE [LARGE SCALE GENOMIC DNA]</scope>
</reference>
<accession>A0ABN7ED45</accession>